<keyword evidence="4 5" id="KW-0472">Membrane</keyword>
<reference evidence="8 9" key="2">
    <citation type="submission" date="2019-05" db="EMBL/GenBank/DDBJ databases">
        <title>Glycomyces buryatensis sp. nov.</title>
        <authorList>
            <person name="Nikitina E."/>
        </authorList>
    </citation>
    <scope>NUCLEOTIDE SEQUENCE [LARGE SCALE GENOMIC DNA]</scope>
    <source>
        <strain evidence="8 9">18</strain>
    </source>
</reference>
<evidence type="ECO:0000256" key="5">
    <source>
        <dbReference type="SAM" id="Phobius"/>
    </source>
</evidence>
<proteinExistence type="predicted"/>
<evidence type="ECO:0000259" key="7">
    <source>
        <dbReference type="PROSITE" id="PS50929"/>
    </source>
</evidence>
<evidence type="ECO:0000256" key="2">
    <source>
        <dbReference type="ARBA" id="ARBA00022692"/>
    </source>
</evidence>
<dbReference type="SUPFAM" id="SSF52540">
    <property type="entry name" value="P-loop containing nucleoside triphosphate hydrolases"/>
    <property type="match status" value="1"/>
</dbReference>
<dbReference type="PROSITE" id="PS50929">
    <property type="entry name" value="ABC_TM1F"/>
    <property type="match status" value="1"/>
</dbReference>
<dbReference type="PROSITE" id="PS00211">
    <property type="entry name" value="ABC_TRANSPORTER_1"/>
    <property type="match status" value="1"/>
</dbReference>
<dbReference type="AlphaFoldDB" id="A0A4S8QC91"/>
<organism evidence="8 9">
    <name type="scientific">Glycomyces buryatensis</name>
    <dbReference type="NCBI Taxonomy" id="2570927"/>
    <lineage>
        <taxon>Bacteria</taxon>
        <taxon>Bacillati</taxon>
        <taxon>Actinomycetota</taxon>
        <taxon>Actinomycetes</taxon>
        <taxon>Glycomycetales</taxon>
        <taxon>Glycomycetaceae</taxon>
        <taxon>Glycomyces</taxon>
    </lineage>
</organism>
<dbReference type="EMBL" id="STGY01000029">
    <property type="protein sequence ID" value="THV42137.1"/>
    <property type="molecule type" value="Genomic_DNA"/>
</dbReference>
<dbReference type="InterPro" id="IPR036640">
    <property type="entry name" value="ABC1_TM_sf"/>
</dbReference>
<evidence type="ECO:0000256" key="3">
    <source>
        <dbReference type="ARBA" id="ARBA00022989"/>
    </source>
</evidence>
<dbReference type="GO" id="GO:0005524">
    <property type="term" value="F:ATP binding"/>
    <property type="evidence" value="ECO:0007669"/>
    <property type="project" value="UniProtKB-KW"/>
</dbReference>
<dbReference type="Gene3D" id="1.20.1560.10">
    <property type="entry name" value="ABC transporter type 1, transmembrane domain"/>
    <property type="match status" value="1"/>
</dbReference>
<keyword evidence="8" id="KW-0067">ATP-binding</keyword>
<dbReference type="InterPro" id="IPR011527">
    <property type="entry name" value="ABC1_TM_dom"/>
</dbReference>
<evidence type="ECO:0000256" key="4">
    <source>
        <dbReference type="ARBA" id="ARBA00023136"/>
    </source>
</evidence>
<keyword evidence="9" id="KW-1185">Reference proteome</keyword>
<dbReference type="GO" id="GO:0015421">
    <property type="term" value="F:ABC-type oligopeptide transporter activity"/>
    <property type="evidence" value="ECO:0007669"/>
    <property type="project" value="TreeGrafter"/>
</dbReference>
<feature type="transmembrane region" description="Helical" evidence="5">
    <location>
        <begin position="150"/>
        <end position="167"/>
    </location>
</feature>
<feature type="domain" description="ABC transporter" evidence="6">
    <location>
        <begin position="294"/>
        <end position="539"/>
    </location>
</feature>
<feature type="transmembrane region" description="Helical" evidence="5">
    <location>
        <begin position="73"/>
        <end position="93"/>
    </location>
</feature>
<dbReference type="InterPro" id="IPR027417">
    <property type="entry name" value="P-loop_NTPase"/>
</dbReference>
<dbReference type="Gene3D" id="3.40.50.300">
    <property type="entry name" value="P-loop containing nucleotide triphosphate hydrolases"/>
    <property type="match status" value="1"/>
</dbReference>
<dbReference type="PROSITE" id="PS50893">
    <property type="entry name" value="ABC_TRANSPORTER_2"/>
    <property type="match status" value="1"/>
</dbReference>
<keyword evidence="2 5" id="KW-0812">Transmembrane</keyword>
<evidence type="ECO:0000256" key="1">
    <source>
        <dbReference type="ARBA" id="ARBA00004651"/>
    </source>
</evidence>
<feature type="transmembrane region" description="Helical" evidence="5">
    <location>
        <begin position="173"/>
        <end position="191"/>
    </location>
</feature>
<dbReference type="GO" id="GO:0005886">
    <property type="term" value="C:plasma membrane"/>
    <property type="evidence" value="ECO:0007669"/>
    <property type="project" value="UniProtKB-SubCell"/>
</dbReference>
<feature type="transmembrane region" description="Helical" evidence="5">
    <location>
        <begin position="33"/>
        <end position="53"/>
    </location>
</feature>
<evidence type="ECO:0000313" key="8">
    <source>
        <dbReference type="EMBL" id="THV42137.1"/>
    </source>
</evidence>
<comment type="subcellular location">
    <subcellularLocation>
        <location evidence="1">Cell membrane</location>
        <topology evidence="1">Multi-pass membrane protein</topology>
    </subcellularLocation>
</comment>
<dbReference type="Pfam" id="PF00664">
    <property type="entry name" value="ABC_membrane"/>
    <property type="match status" value="1"/>
</dbReference>
<dbReference type="CDD" id="cd07346">
    <property type="entry name" value="ABC_6TM_exporters"/>
    <property type="match status" value="1"/>
</dbReference>
<dbReference type="GO" id="GO:0016887">
    <property type="term" value="F:ATP hydrolysis activity"/>
    <property type="evidence" value="ECO:0007669"/>
    <property type="project" value="InterPro"/>
</dbReference>
<dbReference type="InterPro" id="IPR039421">
    <property type="entry name" value="Type_1_exporter"/>
</dbReference>
<dbReference type="Pfam" id="PF00005">
    <property type="entry name" value="ABC_tran"/>
    <property type="match status" value="1"/>
</dbReference>
<reference evidence="9" key="1">
    <citation type="submission" date="2019-04" db="EMBL/GenBank/DDBJ databases">
        <title>Nocardioides xinjiangensis sp. nov.</title>
        <authorList>
            <person name="Liu S."/>
        </authorList>
    </citation>
    <scope>NUCLEOTIDE SEQUENCE [LARGE SCALE GENOMIC DNA]</scope>
    <source>
        <strain evidence="9">18</strain>
    </source>
</reference>
<dbReference type="PANTHER" id="PTHR43394">
    <property type="entry name" value="ATP-DEPENDENT PERMEASE MDL1, MITOCHONDRIAL"/>
    <property type="match status" value="1"/>
</dbReference>
<evidence type="ECO:0000259" key="6">
    <source>
        <dbReference type="PROSITE" id="PS50893"/>
    </source>
</evidence>
<dbReference type="Proteomes" id="UP000308760">
    <property type="component" value="Unassembled WGS sequence"/>
</dbReference>
<protein>
    <submittedName>
        <fullName evidence="8">ABC transporter ATP-binding protein</fullName>
    </submittedName>
</protein>
<feature type="domain" description="ABC transmembrane type-1" evidence="7">
    <location>
        <begin position="37"/>
        <end position="314"/>
    </location>
</feature>
<evidence type="ECO:0000313" key="9">
    <source>
        <dbReference type="Proteomes" id="UP000308760"/>
    </source>
</evidence>
<sequence>MRFDDHGIAFTASADSTPNDPWKFIFWLLRPNVGRLAVAVIALAVAAAVHMTVPWFLARVVDDGIIAEDRGALLTWAFAMLAIALINPIAYVIGYRQMSLAEAAARRSTAVHLTDRLNGEGGGAASGEIVNLVTGDSEGAASIHSTVGHGLMNLVAFVLGTVLVWRINPWLGVVIGVGVVATVLIAGPLLGRLQQRWNDYRESLADLTGQAADMVAGLRVLRGIGGEPRFFERYRTRSAALRDSAYRVTDHSSWVQALQQAVPLAYISAVTWIGARLALSGAISVGELGAAFGYATGLVMYSNSLLGNAHAMVGTRVAAGRISTMLGDDSRQFEPVGSRAAATGPLHDPLTGFTIPEGALTVVTTARSAIAGALMRRLARYDDSEATWDGVPLNEYDLATVREEILLLDHDDYLFPGTVGGVVHTDADRVRLALRTACATDIGDADRLVADRGMNLSGGQRQRLVLARAIAAEPSVLLAVDPTGAVDAATEARIAELVASARRGRTTAVVTNSPLWIAQADRVINLTDEPAGSPVAARTESS</sequence>
<dbReference type="PANTHER" id="PTHR43394:SF1">
    <property type="entry name" value="ATP-BINDING CASSETTE SUB-FAMILY B MEMBER 10, MITOCHONDRIAL"/>
    <property type="match status" value="1"/>
</dbReference>
<dbReference type="OrthoDB" id="4966664at2"/>
<dbReference type="InterPro" id="IPR003439">
    <property type="entry name" value="ABC_transporter-like_ATP-bd"/>
</dbReference>
<dbReference type="InterPro" id="IPR017871">
    <property type="entry name" value="ABC_transporter-like_CS"/>
</dbReference>
<name>A0A4S8QC91_9ACTN</name>
<gene>
    <name evidence="8" type="ORF">FAB82_07815</name>
</gene>
<keyword evidence="3 5" id="KW-1133">Transmembrane helix</keyword>
<dbReference type="RefSeq" id="WP_136533982.1">
    <property type="nucleotide sequence ID" value="NZ_STGY01000029.1"/>
</dbReference>
<comment type="caution">
    <text evidence="8">The sequence shown here is derived from an EMBL/GenBank/DDBJ whole genome shotgun (WGS) entry which is preliminary data.</text>
</comment>
<dbReference type="SUPFAM" id="SSF90123">
    <property type="entry name" value="ABC transporter transmembrane region"/>
    <property type="match status" value="1"/>
</dbReference>
<accession>A0A4S8QC91</accession>
<keyword evidence="8" id="KW-0547">Nucleotide-binding</keyword>